<dbReference type="GO" id="GO:0036402">
    <property type="term" value="F:proteasome-activating activity"/>
    <property type="evidence" value="ECO:0007669"/>
    <property type="project" value="UniProtKB-UniRule"/>
</dbReference>
<dbReference type="Gene3D" id="3.40.50.300">
    <property type="entry name" value="P-loop containing nucleotide triphosphate hydrolases"/>
    <property type="match status" value="2"/>
</dbReference>
<dbReference type="InterPro" id="IPR004491">
    <property type="entry name" value="HslU"/>
</dbReference>
<dbReference type="InterPro" id="IPR003959">
    <property type="entry name" value="ATPase_AAA_core"/>
</dbReference>
<dbReference type="SMART" id="SM01086">
    <property type="entry name" value="ClpB_D2-small"/>
    <property type="match status" value="1"/>
</dbReference>
<dbReference type="Pfam" id="PF07724">
    <property type="entry name" value="AAA_2"/>
    <property type="match status" value="1"/>
</dbReference>
<keyword evidence="8" id="KW-0645">Protease</keyword>
<evidence type="ECO:0000313" key="9">
    <source>
        <dbReference type="Proteomes" id="UP000037109"/>
    </source>
</evidence>
<evidence type="ECO:0000256" key="1">
    <source>
        <dbReference type="ARBA" id="ARBA00009771"/>
    </source>
</evidence>
<feature type="binding site" evidence="5">
    <location>
        <position position="279"/>
    </location>
    <ligand>
        <name>ATP</name>
        <dbReference type="ChEBI" id="CHEBI:30616"/>
    </ligand>
</feature>
<evidence type="ECO:0000313" key="8">
    <source>
        <dbReference type="EMBL" id="KON89097.1"/>
    </source>
</evidence>
<feature type="binding site" evidence="5">
    <location>
        <position position="345"/>
    </location>
    <ligand>
        <name>ATP</name>
        <dbReference type="ChEBI" id="CHEBI:30616"/>
    </ligand>
</feature>
<dbReference type="GO" id="GO:0043335">
    <property type="term" value="P:protein unfolding"/>
    <property type="evidence" value="ECO:0007669"/>
    <property type="project" value="UniProtKB-UniRule"/>
</dbReference>
<keyword evidence="5" id="KW-0963">Cytoplasm</keyword>
<dbReference type="InterPro" id="IPR019489">
    <property type="entry name" value="Clp_ATPase_C"/>
</dbReference>
<name>A0A0M0GHY6_SPOGL</name>
<evidence type="ECO:0000256" key="5">
    <source>
        <dbReference type="HAMAP-Rule" id="MF_00249"/>
    </source>
</evidence>
<dbReference type="SUPFAM" id="SSF52540">
    <property type="entry name" value="P-loop containing nucleoside triphosphate hydrolases"/>
    <property type="match status" value="1"/>
</dbReference>
<gene>
    <name evidence="5" type="primary">hslU</name>
    <name evidence="8" type="ORF">AF332_21395</name>
</gene>
<evidence type="ECO:0000256" key="3">
    <source>
        <dbReference type="ARBA" id="ARBA00022840"/>
    </source>
</evidence>
<dbReference type="AlphaFoldDB" id="A0A0M0GHY6"/>
<accession>A0A0M0GHY6</accession>
<dbReference type="Gene3D" id="1.10.8.60">
    <property type="match status" value="1"/>
</dbReference>
<dbReference type="InterPro" id="IPR050052">
    <property type="entry name" value="ATP-dep_Clp_protease_ClpX"/>
</dbReference>
<feature type="binding site" evidence="5">
    <location>
        <position position="21"/>
    </location>
    <ligand>
        <name>ATP</name>
        <dbReference type="ChEBI" id="CHEBI:30616"/>
    </ligand>
</feature>
<protein>
    <recommendedName>
        <fullName evidence="5">ATP-dependent protease ATPase subunit HslU</fullName>
    </recommendedName>
    <alternativeName>
        <fullName evidence="5">Unfoldase HslU</fullName>
    </alternativeName>
</protein>
<dbReference type="HAMAP" id="MF_00249">
    <property type="entry name" value="HslU"/>
    <property type="match status" value="1"/>
</dbReference>
<dbReference type="NCBIfam" id="TIGR00390">
    <property type="entry name" value="hslU"/>
    <property type="match status" value="1"/>
</dbReference>
<sequence>MGKGTNLTPRQIVERLDQFIIGQKDAKKAVAVALRNRYRRSLLEEKLRDEISPKNILMIGPTGVGKTEIARRIAKLVGAPFVKVEATKFTEVGYVGRDVESMVRDLVETSVRLVKEEKMASVKERAEESANRRILELLVPGAKKAANYKNPLEMLFGGGNDQQQDTYQTEDLNLQEKRKIVNEKLALGELENEVITVEVEEQQPSMFDMLQGSGMEQMGMNMQDALSSLMPKRRKKRKLTVREARKILTNEEAQKLIDMDEVSQEAVFRAEQSGIIFIDEIDKIASKNSGGSSADVSREGVQRDILPVVEGSTVVTKYGSVKTDHVLFIAAGAFHMAKPSDLIPELQGRFPIRVELTKLTVEDFYKILVEPDNALIKQYEALLVTEGIQIEFSDDAIRRIAQFAFEVNQNTDNIGARRLHTIMEKLLEDLSFEAPDITMEKISITPQYVEEKLGAISRNKDLSQFIL</sequence>
<comment type="function">
    <text evidence="5">ATPase subunit of a proteasome-like degradation complex; this subunit has chaperone activity. The binding of ATP and its subsequent hydrolysis by HslU are essential for unfolding of protein substrates subsequently hydrolyzed by HslV. HslU recognizes the N-terminal part of its protein substrates and unfolds these before they are guided to HslV for hydrolysis.</text>
</comment>
<dbReference type="GO" id="GO:0005524">
    <property type="term" value="F:ATP binding"/>
    <property type="evidence" value="ECO:0007669"/>
    <property type="project" value="UniProtKB-UniRule"/>
</dbReference>
<keyword evidence="3 5" id="KW-0067">ATP-binding</keyword>
<dbReference type="GO" id="GO:0008233">
    <property type="term" value="F:peptidase activity"/>
    <property type="evidence" value="ECO:0007669"/>
    <property type="project" value="UniProtKB-KW"/>
</dbReference>
<evidence type="ECO:0000256" key="2">
    <source>
        <dbReference type="ARBA" id="ARBA00022741"/>
    </source>
</evidence>
<dbReference type="NCBIfam" id="NF003544">
    <property type="entry name" value="PRK05201.1"/>
    <property type="match status" value="1"/>
</dbReference>
<feature type="domain" description="Clp ATPase C-terminal" evidence="7">
    <location>
        <begin position="359"/>
        <end position="453"/>
    </location>
</feature>
<comment type="subcellular location">
    <subcellularLocation>
        <location evidence="5">Cytoplasm</location>
    </subcellularLocation>
</comment>
<dbReference type="Proteomes" id="UP000037109">
    <property type="component" value="Unassembled WGS sequence"/>
</dbReference>
<dbReference type="PANTHER" id="PTHR48102">
    <property type="entry name" value="ATP-DEPENDENT CLP PROTEASE ATP-BINDING SUBUNIT CLPX-LIKE, MITOCHONDRIAL-RELATED"/>
    <property type="match status" value="1"/>
</dbReference>
<keyword evidence="9" id="KW-1185">Reference proteome</keyword>
<evidence type="ECO:0000259" key="6">
    <source>
        <dbReference type="SMART" id="SM00382"/>
    </source>
</evidence>
<keyword evidence="8" id="KW-0378">Hydrolase</keyword>
<feature type="binding site" evidence="5">
    <location>
        <begin position="63"/>
        <end position="68"/>
    </location>
    <ligand>
        <name>ATP</name>
        <dbReference type="ChEBI" id="CHEBI:30616"/>
    </ligand>
</feature>
<dbReference type="InterPro" id="IPR027417">
    <property type="entry name" value="P-loop_NTPase"/>
</dbReference>
<dbReference type="PANTHER" id="PTHR48102:SF3">
    <property type="entry name" value="ATP-DEPENDENT PROTEASE ATPASE SUBUNIT HSLU"/>
    <property type="match status" value="1"/>
</dbReference>
<evidence type="ECO:0000259" key="7">
    <source>
        <dbReference type="SMART" id="SM01086"/>
    </source>
</evidence>
<dbReference type="FunFam" id="3.40.50.300:FF:000220">
    <property type="entry name" value="ATP-dependent protease ATPase subunit HslU"/>
    <property type="match status" value="1"/>
</dbReference>
<dbReference type="RefSeq" id="WP_053436483.1">
    <property type="nucleotide sequence ID" value="NZ_LGUF01000007.1"/>
</dbReference>
<dbReference type="PATRIC" id="fig|1459.3.peg.4722"/>
<feature type="binding site" evidence="5">
    <location>
        <position position="417"/>
    </location>
    <ligand>
        <name>ATP</name>
        <dbReference type="ChEBI" id="CHEBI:30616"/>
    </ligand>
</feature>
<proteinExistence type="inferred from homology"/>
<dbReference type="GO" id="GO:0016887">
    <property type="term" value="F:ATP hydrolysis activity"/>
    <property type="evidence" value="ECO:0007669"/>
    <property type="project" value="InterPro"/>
</dbReference>
<dbReference type="GO" id="GO:0009376">
    <property type="term" value="C:HslUV protease complex"/>
    <property type="evidence" value="ECO:0007669"/>
    <property type="project" value="UniProtKB-UniRule"/>
</dbReference>
<reference evidence="9" key="1">
    <citation type="submission" date="2015-07" db="EMBL/GenBank/DDBJ databases">
        <title>Fjat-10036 dsm4.</title>
        <authorList>
            <person name="Liu B."/>
            <person name="Wang J."/>
            <person name="Zhu Y."/>
            <person name="Liu G."/>
            <person name="Chen Q."/>
            <person name="Chen Z."/>
            <person name="Lan J."/>
            <person name="Che J."/>
            <person name="Ge C."/>
            <person name="Shi H."/>
            <person name="Pan Z."/>
            <person name="Liu X."/>
        </authorList>
    </citation>
    <scope>NUCLEOTIDE SEQUENCE [LARGE SCALE GENOMIC DNA]</scope>
    <source>
        <strain evidence="9">DSM 4</strain>
    </source>
</reference>
<dbReference type="Pfam" id="PF00004">
    <property type="entry name" value="AAA"/>
    <property type="match status" value="1"/>
</dbReference>
<dbReference type="EMBL" id="LGUF01000007">
    <property type="protein sequence ID" value="KON89097.1"/>
    <property type="molecule type" value="Genomic_DNA"/>
</dbReference>
<comment type="subunit">
    <text evidence="5">A double ring-shaped homohexamer of HslV is capped on each side by a ring-shaped HslU homohexamer. The assembly of the HslU/HslV complex is dependent on binding of ATP.</text>
</comment>
<dbReference type="InterPro" id="IPR003593">
    <property type="entry name" value="AAA+_ATPase"/>
</dbReference>
<dbReference type="STRING" id="1459.AF332_21395"/>
<comment type="caution">
    <text evidence="8">The sequence shown here is derived from an EMBL/GenBank/DDBJ whole genome shotgun (WGS) entry which is preliminary data.</text>
</comment>
<dbReference type="SMART" id="SM00382">
    <property type="entry name" value="AAA"/>
    <property type="match status" value="1"/>
</dbReference>
<evidence type="ECO:0000256" key="4">
    <source>
        <dbReference type="ARBA" id="ARBA00023186"/>
    </source>
</evidence>
<dbReference type="CDD" id="cd19498">
    <property type="entry name" value="RecA-like_HslU"/>
    <property type="match status" value="1"/>
</dbReference>
<keyword evidence="2 5" id="KW-0547">Nucleotide-binding</keyword>
<dbReference type="OrthoDB" id="9804062at2"/>
<keyword evidence="4 5" id="KW-0143">Chaperone</keyword>
<feature type="domain" description="AAA+ ATPase" evidence="6">
    <location>
        <begin position="52"/>
        <end position="360"/>
    </location>
</feature>
<organism evidence="8 9">
    <name type="scientific">Sporosarcina globispora</name>
    <name type="common">Bacillus globisporus</name>
    <dbReference type="NCBI Taxonomy" id="1459"/>
    <lineage>
        <taxon>Bacteria</taxon>
        <taxon>Bacillati</taxon>
        <taxon>Bacillota</taxon>
        <taxon>Bacilli</taxon>
        <taxon>Bacillales</taxon>
        <taxon>Caryophanaceae</taxon>
        <taxon>Sporosarcina</taxon>
    </lineage>
</organism>
<comment type="similarity">
    <text evidence="1 5">Belongs to the ClpX chaperone family. HslU subfamily.</text>
</comment>